<dbReference type="EMBL" id="QUMU01000028">
    <property type="protein sequence ID" value="REG14280.1"/>
    <property type="molecule type" value="Genomic_DNA"/>
</dbReference>
<evidence type="ECO:0000256" key="3">
    <source>
        <dbReference type="ARBA" id="ARBA00022832"/>
    </source>
</evidence>
<dbReference type="InterPro" id="IPR020845">
    <property type="entry name" value="AMP-binding_CS"/>
</dbReference>
<evidence type="ECO:0000256" key="1">
    <source>
        <dbReference type="ARBA" id="ARBA00022450"/>
    </source>
</evidence>
<dbReference type="Gene3D" id="1.10.1200.10">
    <property type="entry name" value="ACP-like"/>
    <property type="match status" value="1"/>
</dbReference>
<dbReference type="InterPro" id="IPR020806">
    <property type="entry name" value="PKS_PP-bd"/>
</dbReference>
<evidence type="ECO:0000313" key="7">
    <source>
        <dbReference type="EMBL" id="REG14280.1"/>
    </source>
</evidence>
<dbReference type="Proteomes" id="UP000256345">
    <property type="component" value="Unassembled WGS sequence"/>
</dbReference>
<dbReference type="Gene3D" id="3.30.300.30">
    <property type="match status" value="1"/>
</dbReference>
<evidence type="ECO:0000313" key="8">
    <source>
        <dbReference type="Proteomes" id="UP000256345"/>
    </source>
</evidence>
<dbReference type="InterPro" id="IPR009081">
    <property type="entry name" value="PP-bd_ACP"/>
</dbReference>
<reference evidence="7 8" key="1">
    <citation type="submission" date="2018-08" db="EMBL/GenBank/DDBJ databases">
        <title>Genomic Encyclopedia of Archaeal and Bacterial Type Strains, Phase II (KMG-II): from individual species to whole genera.</title>
        <authorList>
            <person name="Goeker M."/>
        </authorList>
    </citation>
    <scope>NUCLEOTIDE SEQUENCE [LARGE SCALE GENOMIC DNA]</scope>
    <source>
        <strain evidence="7 8">DSM 2261</strain>
    </source>
</reference>
<dbReference type="InterPro" id="IPR001242">
    <property type="entry name" value="Condensation_dom"/>
</dbReference>
<comment type="caution">
    <text evidence="7">The sequence shown here is derived from an EMBL/GenBank/DDBJ whole genome shotgun (WGS) entry which is preliminary data.</text>
</comment>
<dbReference type="Pfam" id="PF00668">
    <property type="entry name" value="Condensation"/>
    <property type="match status" value="1"/>
</dbReference>
<sequence>MTFPSPVSRASTLLELLEERATRHGERRLFSFLEDAEGESSELTYAGLWQRARALGAFLQQEVPAGERAVLLYPPGLDYVTGFFGCLAAGVVAVPAYPPDPTRLERTLPRLRALIHDAQATVVLAPSFITSMADFLLESAPDLRGLRWVATDELPQGVESHWKRPELHGDSLAFLQYTSGSTGTPKGVMLSHRNLLHNLHLIHGAFRMHEGSAGVIWLPPYHDMGLIGGILGTVYGGFSTSLLSPLSFLRRPLRWLEEVSRTRGTISGGPNFAFDLCVRKTSEAERQALDLSHWEVAFCGAEPIRPETLERFAQAFSVSGFRRESFYPCYGLAEGTLIVSGGQVGALPQQQALDVERLREGRAVAVEPEQARSQVLVGCGPALGEQQVLVVHPESLTQCSHGEVGEVWVKGPSVAQGYWRRAEETQRDFHAHTAEGAGPFLRTGDLGFLREDGQLFVTGRLKDLLIIRGRNHHPQDVELTAEQATSALRPGCGAAFSVEVEGEERLVLVYERDTRRQQEESIEAVAHALRQRIAEQHELRLHALTLIAPGSLPKTSSGKIQRRASRAAFLAGELQELAAWREQGLESAEAPLAPAVEATSEAEEARPQSPEELEAWLRTRFARRLRMQPEQLERDEPLTRYGLDSLAAVEFSHEVEKGLGLSLPMEVVLSGPSLAQLVERLSSQAPLSSSVALTPRDPASEAKEEDALPSFSQARLWFLEQLAQGQAHELIPAAVRLQGPLDTSALERGLAEVVRRHESLRTTFHSEAGEPRRLVHAELPTPLRHVDLSGLPAEQREAEVRRLALEEAQRPFELARGPLLRTTLLRLSASEHVLVLVMHHIISDGGSMGVLLREMAALYEAFSQGRPSPLPALPVQYGDYSRWQRQWLQGEALQRGLAYWKSQLSGAPASLELPTDKPRPTVRSQRGASLPVSLPREQWEALKALARAEGSTPFMLLQAAFQVLLFRYSGQEDFCLGTPVAGRPRPELDGLIGFFVNTLVLRARLGGNPSFRSLLHQVRETTLSAYAHQDMPFERLVEELRPSRDLSRSPLFQVMLALQPHPLDSASLPGLRLHSLELESHVARFDLELSLFETSEGLSGTLGFSTDLFEPSTAARMVGHLDVLLRAILARPEARLSELPLLSATERQQVLVDWNQTQRDYPHDACIHHLFEQQVALRPDAIAVEFGEQRLTYRELDARSNQLAHLLRSHGVGPDSLVALCLERSVELIVSLVGILKAGGAYLPLDASYPAQRLAFMLEDAPPRLLLTSRALRSQLPVSDSLPCLLWEELSFEGLPTSNPDSGVTSRNLAYVDFTSGSTGRPKGVAIEHRSVLRLLHGASYAHLGSEETFLLLAPISFDASTLEVWGPLVYGARLVVFPPQSPSDL</sequence>
<dbReference type="InterPro" id="IPR040097">
    <property type="entry name" value="FAAL/FAAC"/>
</dbReference>
<dbReference type="PROSITE" id="PS50075">
    <property type="entry name" value="CARRIER"/>
    <property type="match status" value="1"/>
</dbReference>
<keyword evidence="4" id="KW-0443">Lipid metabolism</keyword>
<dbReference type="InterPro" id="IPR023213">
    <property type="entry name" value="CAT-like_dom_sf"/>
</dbReference>
<dbReference type="SUPFAM" id="SSF47336">
    <property type="entry name" value="ACP-like"/>
    <property type="match status" value="1"/>
</dbReference>
<dbReference type="SMART" id="SM00823">
    <property type="entry name" value="PKS_PP"/>
    <property type="match status" value="1"/>
</dbReference>
<evidence type="ECO:0000256" key="4">
    <source>
        <dbReference type="ARBA" id="ARBA00023098"/>
    </source>
</evidence>
<accession>A0ABX9JKC1</accession>
<dbReference type="SUPFAM" id="SSF52777">
    <property type="entry name" value="CoA-dependent acyltransferases"/>
    <property type="match status" value="2"/>
</dbReference>
<name>A0ABX9JKC1_9BACT</name>
<dbReference type="Gene3D" id="3.40.50.12780">
    <property type="entry name" value="N-terminal domain of ligase-like"/>
    <property type="match status" value="1"/>
</dbReference>
<dbReference type="Gene3D" id="3.30.559.30">
    <property type="entry name" value="Nonribosomal peptide synthetase, condensation domain"/>
    <property type="match status" value="1"/>
</dbReference>
<dbReference type="PANTHER" id="PTHR45527">
    <property type="entry name" value="NONRIBOSOMAL PEPTIDE SYNTHETASE"/>
    <property type="match status" value="1"/>
</dbReference>
<dbReference type="Gene3D" id="3.30.559.10">
    <property type="entry name" value="Chloramphenicol acetyltransferase-like domain"/>
    <property type="match status" value="1"/>
</dbReference>
<feature type="non-terminal residue" evidence="7">
    <location>
        <position position="1386"/>
    </location>
</feature>
<proteinExistence type="predicted"/>
<keyword evidence="3" id="KW-0276">Fatty acid metabolism</keyword>
<dbReference type="RefSeq" id="WP_147333274.1">
    <property type="nucleotide sequence ID" value="NZ_QUMU01000028.1"/>
</dbReference>
<keyword evidence="8" id="KW-1185">Reference proteome</keyword>
<feature type="domain" description="Carrier" evidence="6">
    <location>
        <begin position="608"/>
        <end position="685"/>
    </location>
</feature>
<dbReference type="InterPro" id="IPR042099">
    <property type="entry name" value="ANL_N_sf"/>
</dbReference>
<evidence type="ECO:0000259" key="6">
    <source>
        <dbReference type="PROSITE" id="PS50075"/>
    </source>
</evidence>
<feature type="region of interest" description="Disordered" evidence="5">
    <location>
        <begin position="687"/>
        <end position="707"/>
    </location>
</feature>
<dbReference type="Pfam" id="PF00501">
    <property type="entry name" value="AMP-binding"/>
    <property type="match status" value="2"/>
</dbReference>
<dbReference type="InterPro" id="IPR045851">
    <property type="entry name" value="AMP-bd_C_sf"/>
</dbReference>
<dbReference type="Pfam" id="PF00550">
    <property type="entry name" value="PP-binding"/>
    <property type="match status" value="1"/>
</dbReference>
<dbReference type="Gene3D" id="3.40.50.980">
    <property type="match status" value="2"/>
</dbReference>
<evidence type="ECO:0000256" key="5">
    <source>
        <dbReference type="SAM" id="MobiDB-lite"/>
    </source>
</evidence>
<dbReference type="SMART" id="SM01294">
    <property type="entry name" value="PKS_PP_betabranch"/>
    <property type="match status" value="1"/>
</dbReference>
<dbReference type="SUPFAM" id="SSF56801">
    <property type="entry name" value="Acetyl-CoA synthetase-like"/>
    <property type="match status" value="2"/>
</dbReference>
<evidence type="ECO:0000256" key="2">
    <source>
        <dbReference type="ARBA" id="ARBA00022553"/>
    </source>
</evidence>
<dbReference type="InterPro" id="IPR000873">
    <property type="entry name" value="AMP-dep_synth/lig_dom"/>
</dbReference>
<dbReference type="PANTHER" id="PTHR45527:SF14">
    <property type="entry name" value="PLIPASTATIN SYNTHASE SUBUNIT B"/>
    <property type="match status" value="1"/>
</dbReference>
<keyword evidence="2" id="KW-0597">Phosphoprotein</keyword>
<protein>
    <submittedName>
        <fullName evidence="7">Non-ribosomal peptide synthetase component F</fullName>
    </submittedName>
</protein>
<gene>
    <name evidence="7" type="ORF">ATI61_1281</name>
</gene>
<dbReference type="PROSITE" id="PS00455">
    <property type="entry name" value="AMP_BINDING"/>
    <property type="match status" value="2"/>
</dbReference>
<dbReference type="InterPro" id="IPR025110">
    <property type="entry name" value="AMP-bd_C"/>
</dbReference>
<keyword evidence="1" id="KW-0596">Phosphopantetheine</keyword>
<organism evidence="7 8">
    <name type="scientific">Archangium gephyra</name>
    <dbReference type="NCBI Taxonomy" id="48"/>
    <lineage>
        <taxon>Bacteria</taxon>
        <taxon>Pseudomonadati</taxon>
        <taxon>Myxococcota</taxon>
        <taxon>Myxococcia</taxon>
        <taxon>Myxococcales</taxon>
        <taxon>Cystobacterineae</taxon>
        <taxon>Archangiaceae</taxon>
        <taxon>Archangium</taxon>
    </lineage>
</organism>
<dbReference type="CDD" id="cd05931">
    <property type="entry name" value="FAAL"/>
    <property type="match status" value="1"/>
</dbReference>
<dbReference type="CDD" id="cd19531">
    <property type="entry name" value="LCL_NRPS-like"/>
    <property type="match status" value="1"/>
</dbReference>
<dbReference type="InterPro" id="IPR036736">
    <property type="entry name" value="ACP-like_sf"/>
</dbReference>
<dbReference type="Pfam" id="PF23024">
    <property type="entry name" value="AMP-dom_DIP2-like"/>
    <property type="match status" value="1"/>
</dbReference>